<dbReference type="AlphaFoldDB" id="A0A7J9CXP1"/>
<dbReference type="EMBL" id="JABEZY010103104">
    <property type="protein sequence ID" value="MBA0753108.1"/>
    <property type="molecule type" value="Genomic_DNA"/>
</dbReference>
<gene>
    <name evidence="1" type="ORF">Gogos_000074</name>
</gene>
<dbReference type="OrthoDB" id="1090008at2759"/>
<reference evidence="1 2" key="1">
    <citation type="journal article" date="2019" name="Genome Biol. Evol.">
        <title>Insights into the evolution of the New World diploid cottons (Gossypium, subgenus Houzingenia) based on genome sequencing.</title>
        <authorList>
            <person name="Grover C.E."/>
            <person name="Arick M.A. 2nd"/>
            <person name="Thrash A."/>
            <person name="Conover J.L."/>
            <person name="Sanders W.S."/>
            <person name="Peterson D.G."/>
            <person name="Frelichowski J.E."/>
            <person name="Scheffler J.A."/>
            <person name="Scheffler B.E."/>
            <person name="Wendel J.F."/>
        </authorList>
    </citation>
    <scope>NUCLEOTIDE SEQUENCE [LARGE SCALE GENOMIC DNA]</scope>
    <source>
        <strain evidence="1">5</strain>
        <tissue evidence="1">Leaf</tissue>
    </source>
</reference>
<proteinExistence type="predicted"/>
<name>A0A7J9CXP1_GOSGO</name>
<comment type="caution">
    <text evidence="1">The sequence shown here is derived from an EMBL/GenBank/DDBJ whole genome shotgun (WGS) entry which is preliminary data.</text>
</comment>
<accession>A0A7J9CXP1</accession>
<protein>
    <submittedName>
        <fullName evidence="1">Uncharacterized protein</fullName>
    </submittedName>
</protein>
<keyword evidence="2" id="KW-1185">Reference proteome</keyword>
<sequence>GKEKVDDGDRSWLELLNSVEASTSSESEKLQKLTQMILPKFVARLVTEMENKMMVEKEGLKSCHEAGVEEGKQDYLMIWKSLWNWVWNHLRICHKYSRIALKTWVGVK</sequence>
<organism evidence="1 2">
    <name type="scientific">Gossypium gossypioides</name>
    <name type="common">Mexican cotton</name>
    <name type="synonym">Selera gossypioides</name>
    <dbReference type="NCBI Taxonomy" id="34282"/>
    <lineage>
        <taxon>Eukaryota</taxon>
        <taxon>Viridiplantae</taxon>
        <taxon>Streptophyta</taxon>
        <taxon>Embryophyta</taxon>
        <taxon>Tracheophyta</taxon>
        <taxon>Spermatophyta</taxon>
        <taxon>Magnoliopsida</taxon>
        <taxon>eudicotyledons</taxon>
        <taxon>Gunneridae</taxon>
        <taxon>Pentapetalae</taxon>
        <taxon>rosids</taxon>
        <taxon>malvids</taxon>
        <taxon>Malvales</taxon>
        <taxon>Malvaceae</taxon>
        <taxon>Malvoideae</taxon>
        <taxon>Gossypium</taxon>
    </lineage>
</organism>
<dbReference type="Proteomes" id="UP000593579">
    <property type="component" value="Unassembled WGS sequence"/>
</dbReference>
<evidence type="ECO:0000313" key="2">
    <source>
        <dbReference type="Proteomes" id="UP000593579"/>
    </source>
</evidence>
<feature type="non-terminal residue" evidence="1">
    <location>
        <position position="108"/>
    </location>
</feature>
<evidence type="ECO:0000313" key="1">
    <source>
        <dbReference type="EMBL" id="MBA0753108.1"/>
    </source>
</evidence>